<dbReference type="PROSITE" id="PS50894">
    <property type="entry name" value="HPT"/>
    <property type="match status" value="1"/>
</dbReference>
<keyword evidence="7" id="KW-0547">Nucleotide-binding</keyword>
<evidence type="ECO:0000256" key="8">
    <source>
        <dbReference type="ARBA" id="ARBA00022777"/>
    </source>
</evidence>
<dbReference type="SUPFAM" id="SSF55874">
    <property type="entry name" value="ATPase domain of HSP90 chaperone/DNA topoisomerase II/histidine kinase"/>
    <property type="match status" value="1"/>
</dbReference>
<evidence type="ECO:0000256" key="11">
    <source>
        <dbReference type="PROSITE-ProRule" id="PRU00110"/>
    </source>
</evidence>
<comment type="catalytic activity">
    <reaction evidence="1">
        <text>ATP + protein L-histidine = ADP + protein N-phospho-L-histidine.</text>
        <dbReference type="EC" id="2.7.13.3"/>
    </reaction>
</comment>
<evidence type="ECO:0000256" key="12">
    <source>
        <dbReference type="SAM" id="MobiDB-lite"/>
    </source>
</evidence>
<dbReference type="GO" id="GO:0000155">
    <property type="term" value="F:phosphorelay sensor kinase activity"/>
    <property type="evidence" value="ECO:0007669"/>
    <property type="project" value="InterPro"/>
</dbReference>
<dbReference type="Gene3D" id="1.20.120.160">
    <property type="entry name" value="HPT domain"/>
    <property type="match status" value="1"/>
</dbReference>
<feature type="compositionally biased region" description="Basic and acidic residues" evidence="12">
    <location>
        <begin position="263"/>
        <end position="292"/>
    </location>
</feature>
<proteinExistence type="predicted"/>
<dbReference type="Pfam" id="PF02895">
    <property type="entry name" value="H-kinase_dim"/>
    <property type="match status" value="1"/>
</dbReference>
<evidence type="ECO:0000256" key="1">
    <source>
        <dbReference type="ARBA" id="ARBA00000085"/>
    </source>
</evidence>
<dbReference type="Pfam" id="PF02518">
    <property type="entry name" value="HATPase_c"/>
    <property type="match status" value="1"/>
</dbReference>
<reference evidence="17" key="2">
    <citation type="submission" date="2022-06" db="EMBL/GenBank/DDBJ databases">
        <authorList>
            <person name="Holder M.E."/>
            <person name="Ajami N.J."/>
            <person name="Petrosino J.F."/>
        </authorList>
    </citation>
    <scope>NUCLEOTIDE SEQUENCE</scope>
    <source>
        <strain evidence="17">RMA 8861</strain>
    </source>
</reference>
<dbReference type="Pfam" id="PF07194">
    <property type="entry name" value="P2"/>
    <property type="match status" value="1"/>
</dbReference>
<dbReference type="SUPFAM" id="SSF50341">
    <property type="entry name" value="CheW-like"/>
    <property type="match status" value="1"/>
</dbReference>
<dbReference type="GO" id="GO:0005524">
    <property type="term" value="F:ATP binding"/>
    <property type="evidence" value="ECO:0007669"/>
    <property type="project" value="UniProtKB-KW"/>
</dbReference>
<evidence type="ECO:0000259" key="13">
    <source>
        <dbReference type="PROSITE" id="PS50109"/>
    </source>
</evidence>
<dbReference type="PRINTS" id="PR00344">
    <property type="entry name" value="BCTRLSENSOR"/>
</dbReference>
<dbReference type="SUPFAM" id="SSF47226">
    <property type="entry name" value="Histidine-containing phosphotransfer domain, HPT domain"/>
    <property type="match status" value="1"/>
</dbReference>
<dbReference type="EMBL" id="CP099799">
    <property type="protein sequence ID" value="USS00037.1"/>
    <property type="molecule type" value="Genomic_DNA"/>
</dbReference>
<dbReference type="Proteomes" id="UP001055437">
    <property type="component" value="Chromosome"/>
</dbReference>
<dbReference type="PROSITE" id="PS50109">
    <property type="entry name" value="HIS_KIN"/>
    <property type="match status" value="1"/>
</dbReference>
<feature type="domain" description="HPt" evidence="15">
    <location>
        <begin position="1"/>
        <end position="103"/>
    </location>
</feature>
<gene>
    <name evidence="16" type="ORF">CP523_02745</name>
    <name evidence="17" type="ORF">NH397_11080</name>
</gene>
<keyword evidence="10" id="KW-0902">Two-component regulatory system</keyword>
<dbReference type="OrthoDB" id="9803176at2"/>
<dbReference type="InterPro" id="IPR037006">
    <property type="entry name" value="CheA-like_homodim_sf"/>
</dbReference>
<feature type="domain" description="CheW-like" evidence="14">
    <location>
        <begin position="544"/>
        <end position="671"/>
    </location>
</feature>
<dbReference type="EC" id="2.7.13.3" evidence="2"/>
<keyword evidence="8" id="KW-0418">Kinase</keyword>
<dbReference type="InterPro" id="IPR003594">
    <property type="entry name" value="HATPase_dom"/>
</dbReference>
<evidence type="ECO:0000313" key="19">
    <source>
        <dbReference type="Proteomes" id="UP001055437"/>
    </source>
</evidence>
<evidence type="ECO:0000313" key="16">
    <source>
        <dbReference type="EMBL" id="AYE33457.1"/>
    </source>
</evidence>
<sequence>MDTSQYMNMFLEESMDNLQVLNEALLDLEQEPNDIDKLNEIFRVAHTIKGMAATMGFNDIAELTHKMEDVLSNFREGKLEVTQDVVTILFDCLDTLERMVTNIEEENDEVVDINDIISSLQKISVSEPEKNIKILESKDEIDIQLNEYDLSIIKQAIQNSFNVINIEITLSENTLLKSARAFLIVQELESHGEIIKSIPTTEDIENEQFDTKLIFTIITSSEVDEIHNIVKNISEVEQVNTSTITIDDIAMNEEETKEENEDNKENDIKENDIKVNESIKSTTSEKKIDKKKETKKSHQSVRVDLARIDKLMNMVSELVIYRTRLEQIVIDDKSQELVETLEQVERTTSDLQDLVMKIRMLPLDVVFNRFPRMIRDLSVELDKDIKFVIEGADTELDRTVIDEIGEPLIHLLRNAADHGIESKEERANSGKSKEGTIKLVAYQEGTKALIKVIDDGGGIKVNKIKAKAEKVGISTEGLSDNDIRNLIFSQGFSTNEVVTDVSGRGVGMDVVKTKIASLGGTVDVISEEGVGSTFVIKLPLTLQIIQALLVKVGEETFAISLGFIDKVIDYREENIQKTNGEEVIIYRDSVIPLVRLNERLGIGNNSTTKNFIIIVKVGEKTIGLLVDSLLGQQEIVIKPLGKTLKTLKEYIGATILGNGSVTLILDVAALI</sequence>
<evidence type="ECO:0000256" key="3">
    <source>
        <dbReference type="ARBA" id="ARBA00021495"/>
    </source>
</evidence>
<keyword evidence="6" id="KW-0808">Transferase</keyword>
<evidence type="ECO:0000256" key="5">
    <source>
        <dbReference type="ARBA" id="ARBA00022553"/>
    </source>
</evidence>
<dbReference type="InterPro" id="IPR036061">
    <property type="entry name" value="CheW-like_dom_sf"/>
</dbReference>
<evidence type="ECO:0000256" key="7">
    <source>
        <dbReference type="ARBA" id="ARBA00022741"/>
    </source>
</evidence>
<dbReference type="PANTHER" id="PTHR43395:SF1">
    <property type="entry name" value="CHEMOTAXIS PROTEIN CHEA"/>
    <property type="match status" value="1"/>
</dbReference>
<dbReference type="EMBL" id="CP023671">
    <property type="protein sequence ID" value="AYE33457.1"/>
    <property type="molecule type" value="Genomic_DNA"/>
</dbReference>
<accession>A0A9N7JKC6</accession>
<dbReference type="PROSITE" id="PS50851">
    <property type="entry name" value="CHEW"/>
    <property type="match status" value="1"/>
</dbReference>
<dbReference type="SUPFAM" id="SSF47384">
    <property type="entry name" value="Homodimeric domain of signal transducing histidine kinase"/>
    <property type="match status" value="1"/>
</dbReference>
<dbReference type="CDD" id="cd00088">
    <property type="entry name" value="HPT"/>
    <property type="match status" value="1"/>
</dbReference>
<dbReference type="InterPro" id="IPR004105">
    <property type="entry name" value="CheA-like_dim"/>
</dbReference>
<evidence type="ECO:0000256" key="2">
    <source>
        <dbReference type="ARBA" id="ARBA00012438"/>
    </source>
</evidence>
<dbReference type="SMART" id="SM00073">
    <property type="entry name" value="HPT"/>
    <property type="match status" value="1"/>
</dbReference>
<feature type="compositionally biased region" description="Acidic residues" evidence="12">
    <location>
        <begin position="253"/>
        <end position="262"/>
    </location>
</feature>
<dbReference type="Gene3D" id="3.30.70.1110">
    <property type="entry name" value="Histidine kinase CheA-like, P2 response regulator-binding domain"/>
    <property type="match status" value="1"/>
</dbReference>
<dbReference type="InterPro" id="IPR010808">
    <property type="entry name" value="CheA_P2-bd"/>
</dbReference>
<feature type="modified residue" description="Phosphohistidine" evidence="11">
    <location>
        <position position="46"/>
    </location>
</feature>
<dbReference type="InterPro" id="IPR035891">
    <property type="entry name" value="CheY-binding_CheA"/>
</dbReference>
<dbReference type="GO" id="GO:0006935">
    <property type="term" value="P:chemotaxis"/>
    <property type="evidence" value="ECO:0007669"/>
    <property type="project" value="UniProtKB-KW"/>
</dbReference>
<name>A0A9N7JKC6_CLOSE</name>
<dbReference type="Proteomes" id="UP000280586">
    <property type="component" value="Chromosome"/>
</dbReference>
<evidence type="ECO:0000256" key="6">
    <source>
        <dbReference type="ARBA" id="ARBA00022679"/>
    </source>
</evidence>
<keyword evidence="9" id="KW-0067">ATP-binding</keyword>
<evidence type="ECO:0000259" key="14">
    <source>
        <dbReference type="PROSITE" id="PS50851"/>
    </source>
</evidence>
<dbReference type="Gene3D" id="3.30.565.10">
    <property type="entry name" value="Histidine kinase-like ATPase, C-terminal domain"/>
    <property type="match status" value="1"/>
</dbReference>
<dbReference type="Gene3D" id="1.10.287.560">
    <property type="entry name" value="Histidine kinase CheA-like, homodimeric domain"/>
    <property type="match status" value="1"/>
</dbReference>
<dbReference type="InterPro" id="IPR002545">
    <property type="entry name" value="CheW-lke_dom"/>
</dbReference>
<evidence type="ECO:0000256" key="10">
    <source>
        <dbReference type="ARBA" id="ARBA00023012"/>
    </source>
</evidence>
<feature type="region of interest" description="Disordered" evidence="12">
    <location>
        <begin position="253"/>
        <end position="295"/>
    </location>
</feature>
<dbReference type="Gene3D" id="2.30.30.40">
    <property type="entry name" value="SH3 Domains"/>
    <property type="match status" value="1"/>
</dbReference>
<dbReference type="RefSeq" id="WP_066676962.1">
    <property type="nucleotide sequence ID" value="NZ_CABMIZ010000021.1"/>
</dbReference>
<dbReference type="SUPFAM" id="SSF55052">
    <property type="entry name" value="CheY-binding domain of CheA"/>
    <property type="match status" value="1"/>
</dbReference>
<evidence type="ECO:0000259" key="15">
    <source>
        <dbReference type="PROSITE" id="PS50894"/>
    </source>
</evidence>
<dbReference type="GeneID" id="303559596"/>
<dbReference type="KEGG" id="csep:CP523_02745"/>
<evidence type="ECO:0000313" key="18">
    <source>
        <dbReference type="Proteomes" id="UP000280586"/>
    </source>
</evidence>
<dbReference type="SMART" id="SM01231">
    <property type="entry name" value="H-kinase_dim"/>
    <property type="match status" value="1"/>
</dbReference>
<dbReference type="Pfam" id="PF01584">
    <property type="entry name" value="CheW"/>
    <property type="match status" value="1"/>
</dbReference>
<evidence type="ECO:0000256" key="4">
    <source>
        <dbReference type="ARBA" id="ARBA00022500"/>
    </source>
</evidence>
<keyword evidence="4" id="KW-0145">Chemotaxis</keyword>
<dbReference type="InterPro" id="IPR005467">
    <property type="entry name" value="His_kinase_dom"/>
</dbReference>
<dbReference type="InterPro" id="IPR051315">
    <property type="entry name" value="Bact_Chemotaxis_CheA"/>
</dbReference>
<reference evidence="16 18" key="1">
    <citation type="submission" date="2017-09" db="EMBL/GenBank/DDBJ databases">
        <authorList>
            <person name="Thomas P."/>
            <person name="Seyboldt C."/>
        </authorList>
    </citation>
    <scope>NUCLEOTIDE SEQUENCE [LARGE SCALE GENOMIC DNA]</scope>
    <source>
        <strain evidence="16 18">DSM 7534</strain>
    </source>
</reference>
<keyword evidence="19" id="KW-1185">Reference proteome</keyword>
<dbReference type="InterPro" id="IPR036097">
    <property type="entry name" value="HisK_dim/P_sf"/>
</dbReference>
<evidence type="ECO:0000313" key="17">
    <source>
        <dbReference type="EMBL" id="USS00037.1"/>
    </source>
</evidence>
<dbReference type="PANTHER" id="PTHR43395">
    <property type="entry name" value="SENSOR HISTIDINE KINASE CHEA"/>
    <property type="match status" value="1"/>
</dbReference>
<protein>
    <recommendedName>
        <fullName evidence="3">Chemotaxis protein CheA</fullName>
        <ecNumber evidence="2">2.7.13.3</ecNumber>
    </recommendedName>
</protein>
<dbReference type="GO" id="GO:0005737">
    <property type="term" value="C:cytoplasm"/>
    <property type="evidence" value="ECO:0007669"/>
    <property type="project" value="InterPro"/>
</dbReference>
<dbReference type="InterPro" id="IPR036641">
    <property type="entry name" value="HPT_dom_sf"/>
</dbReference>
<dbReference type="FunFam" id="3.30.565.10:FF:000016">
    <property type="entry name" value="Chemotaxis protein CheA, putative"/>
    <property type="match status" value="1"/>
</dbReference>
<dbReference type="SMART" id="SM00260">
    <property type="entry name" value="CheW"/>
    <property type="match status" value="1"/>
</dbReference>
<organism evidence="16 18">
    <name type="scientific">Clostridium septicum</name>
    <dbReference type="NCBI Taxonomy" id="1504"/>
    <lineage>
        <taxon>Bacteria</taxon>
        <taxon>Bacillati</taxon>
        <taxon>Bacillota</taxon>
        <taxon>Clostridia</taxon>
        <taxon>Eubacteriales</taxon>
        <taxon>Clostridiaceae</taxon>
        <taxon>Clostridium</taxon>
    </lineage>
</organism>
<dbReference type="SMART" id="SM00387">
    <property type="entry name" value="HATPase_c"/>
    <property type="match status" value="1"/>
</dbReference>
<evidence type="ECO:0000256" key="9">
    <source>
        <dbReference type="ARBA" id="ARBA00022840"/>
    </source>
</evidence>
<dbReference type="Pfam" id="PF01627">
    <property type="entry name" value="Hpt"/>
    <property type="match status" value="1"/>
</dbReference>
<dbReference type="InterPro" id="IPR004358">
    <property type="entry name" value="Sig_transdc_His_kin-like_C"/>
</dbReference>
<dbReference type="CDD" id="cd00731">
    <property type="entry name" value="CheA_reg"/>
    <property type="match status" value="1"/>
</dbReference>
<dbReference type="AlphaFoldDB" id="A0A9N7JKC6"/>
<keyword evidence="5 11" id="KW-0597">Phosphoprotein</keyword>
<dbReference type="InterPro" id="IPR008207">
    <property type="entry name" value="Sig_transdc_His_kin_Hpt_dom"/>
</dbReference>
<dbReference type="InterPro" id="IPR037052">
    <property type="entry name" value="CheA-like_P2_sf"/>
</dbReference>
<feature type="domain" description="Histidine kinase" evidence="13">
    <location>
        <begin position="296"/>
        <end position="542"/>
    </location>
</feature>
<dbReference type="InterPro" id="IPR036890">
    <property type="entry name" value="HATPase_C_sf"/>
</dbReference>